<reference evidence="1" key="2">
    <citation type="journal article" date="2015" name="Data Brief">
        <title>Shoot transcriptome of the giant reed, Arundo donax.</title>
        <authorList>
            <person name="Barrero R.A."/>
            <person name="Guerrero F.D."/>
            <person name="Moolhuijzen P."/>
            <person name="Goolsby J.A."/>
            <person name="Tidwell J."/>
            <person name="Bellgard S.E."/>
            <person name="Bellgard M.I."/>
        </authorList>
    </citation>
    <scope>NUCLEOTIDE SEQUENCE</scope>
    <source>
        <tissue evidence="1">Shoot tissue taken approximately 20 cm above the soil surface</tissue>
    </source>
</reference>
<sequence length="27" mass="3110">MLVHQIQQENSSQIPWTLTIRGTIISD</sequence>
<evidence type="ECO:0000313" key="1">
    <source>
        <dbReference type="EMBL" id="JAD59454.1"/>
    </source>
</evidence>
<proteinExistence type="predicted"/>
<accession>A0A0A9S864</accession>
<dbReference type="AlphaFoldDB" id="A0A0A9S864"/>
<organism evidence="1">
    <name type="scientific">Arundo donax</name>
    <name type="common">Giant reed</name>
    <name type="synonym">Donax arundinaceus</name>
    <dbReference type="NCBI Taxonomy" id="35708"/>
    <lineage>
        <taxon>Eukaryota</taxon>
        <taxon>Viridiplantae</taxon>
        <taxon>Streptophyta</taxon>
        <taxon>Embryophyta</taxon>
        <taxon>Tracheophyta</taxon>
        <taxon>Spermatophyta</taxon>
        <taxon>Magnoliopsida</taxon>
        <taxon>Liliopsida</taxon>
        <taxon>Poales</taxon>
        <taxon>Poaceae</taxon>
        <taxon>PACMAD clade</taxon>
        <taxon>Arundinoideae</taxon>
        <taxon>Arundineae</taxon>
        <taxon>Arundo</taxon>
    </lineage>
</organism>
<reference evidence="1" key="1">
    <citation type="submission" date="2014-09" db="EMBL/GenBank/DDBJ databases">
        <authorList>
            <person name="Magalhaes I.L.F."/>
            <person name="Oliveira U."/>
            <person name="Santos F.R."/>
            <person name="Vidigal T.H.D.A."/>
            <person name="Brescovit A.D."/>
            <person name="Santos A.J."/>
        </authorList>
    </citation>
    <scope>NUCLEOTIDE SEQUENCE</scope>
    <source>
        <tissue evidence="1">Shoot tissue taken approximately 20 cm above the soil surface</tissue>
    </source>
</reference>
<dbReference type="EMBL" id="GBRH01238441">
    <property type="protein sequence ID" value="JAD59454.1"/>
    <property type="molecule type" value="Transcribed_RNA"/>
</dbReference>
<name>A0A0A9S864_ARUDO</name>
<protein>
    <submittedName>
        <fullName evidence="1">Uncharacterized protein</fullName>
    </submittedName>
</protein>